<evidence type="ECO:0000313" key="2">
    <source>
        <dbReference type="EMBL" id="TNN58042.1"/>
    </source>
</evidence>
<name>A0A4Z2GZG6_9TELE</name>
<dbReference type="EMBL" id="SRLO01000390">
    <property type="protein sequence ID" value="TNN58042.1"/>
    <property type="molecule type" value="Genomic_DNA"/>
</dbReference>
<organism evidence="2 3">
    <name type="scientific">Liparis tanakae</name>
    <name type="common">Tanaka's snailfish</name>
    <dbReference type="NCBI Taxonomy" id="230148"/>
    <lineage>
        <taxon>Eukaryota</taxon>
        <taxon>Metazoa</taxon>
        <taxon>Chordata</taxon>
        <taxon>Craniata</taxon>
        <taxon>Vertebrata</taxon>
        <taxon>Euteleostomi</taxon>
        <taxon>Actinopterygii</taxon>
        <taxon>Neopterygii</taxon>
        <taxon>Teleostei</taxon>
        <taxon>Neoteleostei</taxon>
        <taxon>Acanthomorphata</taxon>
        <taxon>Eupercaria</taxon>
        <taxon>Perciformes</taxon>
        <taxon>Cottioidei</taxon>
        <taxon>Cottales</taxon>
        <taxon>Liparidae</taxon>
        <taxon>Liparis</taxon>
    </lineage>
</organism>
<keyword evidence="3" id="KW-1185">Reference proteome</keyword>
<proteinExistence type="predicted"/>
<feature type="chain" id="PRO_5021403310" evidence="1">
    <location>
        <begin position="23"/>
        <end position="189"/>
    </location>
</feature>
<sequence length="189" mass="19758">MSPYLRGVVGLLLALRPRLAGAGLLSELLQTGLQLQLLLAGLAELPRLLAVHRLQLAAQLPLLGAQLPCSCLCRVELSFSCCRLYICMISTTIRSLSSSSPPAAATLASAPVSFDATSVTGDDNDTAGGGGVWAGVWVAFLQLWLLVSMETAWVWHSRSPAEAAAAARWDLASSAPSATAGDAWRSVEG</sequence>
<dbReference type="AlphaFoldDB" id="A0A4Z2GZG6"/>
<gene>
    <name evidence="2" type="ORF">EYF80_031714</name>
</gene>
<feature type="signal peptide" evidence="1">
    <location>
        <begin position="1"/>
        <end position="22"/>
    </location>
</feature>
<protein>
    <submittedName>
        <fullName evidence="2">Uncharacterized protein</fullName>
    </submittedName>
</protein>
<keyword evidence="1" id="KW-0732">Signal</keyword>
<evidence type="ECO:0000313" key="3">
    <source>
        <dbReference type="Proteomes" id="UP000314294"/>
    </source>
</evidence>
<dbReference type="Proteomes" id="UP000314294">
    <property type="component" value="Unassembled WGS sequence"/>
</dbReference>
<reference evidence="2 3" key="1">
    <citation type="submission" date="2019-03" db="EMBL/GenBank/DDBJ databases">
        <title>First draft genome of Liparis tanakae, snailfish: a comprehensive survey of snailfish specific genes.</title>
        <authorList>
            <person name="Kim W."/>
            <person name="Song I."/>
            <person name="Jeong J.-H."/>
            <person name="Kim D."/>
            <person name="Kim S."/>
            <person name="Ryu S."/>
            <person name="Song J.Y."/>
            <person name="Lee S.K."/>
        </authorList>
    </citation>
    <scope>NUCLEOTIDE SEQUENCE [LARGE SCALE GENOMIC DNA]</scope>
    <source>
        <tissue evidence="2">Muscle</tissue>
    </source>
</reference>
<accession>A0A4Z2GZG6</accession>
<comment type="caution">
    <text evidence="2">The sequence shown here is derived from an EMBL/GenBank/DDBJ whole genome shotgun (WGS) entry which is preliminary data.</text>
</comment>
<evidence type="ECO:0000256" key="1">
    <source>
        <dbReference type="SAM" id="SignalP"/>
    </source>
</evidence>